<keyword evidence="3 6" id="KW-0238">DNA-binding</keyword>
<keyword evidence="5 6" id="KW-0539">Nucleus</keyword>
<dbReference type="Pfam" id="PF00505">
    <property type="entry name" value="HMG_box"/>
    <property type="match status" value="1"/>
</dbReference>
<evidence type="ECO:0000259" key="8">
    <source>
        <dbReference type="PROSITE" id="PS50118"/>
    </source>
</evidence>
<organism evidence="9 10">
    <name type="scientific">Cercophora scortea</name>
    <dbReference type="NCBI Taxonomy" id="314031"/>
    <lineage>
        <taxon>Eukaryota</taxon>
        <taxon>Fungi</taxon>
        <taxon>Dikarya</taxon>
        <taxon>Ascomycota</taxon>
        <taxon>Pezizomycotina</taxon>
        <taxon>Sordariomycetes</taxon>
        <taxon>Sordariomycetidae</taxon>
        <taxon>Sordariales</taxon>
        <taxon>Lasiosphaeriaceae</taxon>
        <taxon>Cercophora</taxon>
    </lineage>
</organism>
<dbReference type="GO" id="GO:0000978">
    <property type="term" value="F:RNA polymerase II cis-regulatory region sequence-specific DNA binding"/>
    <property type="evidence" value="ECO:0007669"/>
    <property type="project" value="TreeGrafter"/>
</dbReference>
<proteinExistence type="predicted"/>
<feature type="compositionally biased region" description="Polar residues" evidence="7">
    <location>
        <begin position="45"/>
        <end position="66"/>
    </location>
</feature>
<feature type="region of interest" description="Disordered" evidence="7">
    <location>
        <begin position="91"/>
        <end position="158"/>
    </location>
</feature>
<evidence type="ECO:0000256" key="6">
    <source>
        <dbReference type="PROSITE-ProRule" id="PRU00267"/>
    </source>
</evidence>
<feature type="region of interest" description="Disordered" evidence="7">
    <location>
        <begin position="261"/>
        <end position="320"/>
    </location>
</feature>
<feature type="region of interest" description="Disordered" evidence="7">
    <location>
        <begin position="400"/>
        <end position="472"/>
    </location>
</feature>
<dbReference type="InterPro" id="IPR050917">
    <property type="entry name" value="SOX_TF"/>
</dbReference>
<dbReference type="GO" id="GO:0005634">
    <property type="term" value="C:nucleus"/>
    <property type="evidence" value="ECO:0007669"/>
    <property type="project" value="UniProtKB-SubCell"/>
</dbReference>
<feature type="compositionally biased region" description="Basic and acidic residues" evidence="7">
    <location>
        <begin position="278"/>
        <end position="290"/>
    </location>
</feature>
<evidence type="ECO:0000313" key="10">
    <source>
        <dbReference type="Proteomes" id="UP001286456"/>
    </source>
</evidence>
<comment type="caution">
    <text evidence="9">The sequence shown here is derived from an EMBL/GenBank/DDBJ whole genome shotgun (WGS) entry which is preliminary data.</text>
</comment>
<evidence type="ECO:0000256" key="1">
    <source>
        <dbReference type="ARBA" id="ARBA00004123"/>
    </source>
</evidence>
<dbReference type="SMART" id="SM00398">
    <property type="entry name" value="HMG"/>
    <property type="match status" value="1"/>
</dbReference>
<dbReference type="GO" id="GO:0000981">
    <property type="term" value="F:DNA-binding transcription factor activity, RNA polymerase II-specific"/>
    <property type="evidence" value="ECO:0007669"/>
    <property type="project" value="TreeGrafter"/>
</dbReference>
<comment type="subcellular location">
    <subcellularLocation>
        <location evidence="1">Nucleus</location>
    </subcellularLocation>
</comment>
<dbReference type="AlphaFoldDB" id="A0AAE0MN73"/>
<dbReference type="PANTHER" id="PTHR45803">
    <property type="entry name" value="SOX100B"/>
    <property type="match status" value="1"/>
</dbReference>
<keyword evidence="10" id="KW-1185">Reference proteome</keyword>
<dbReference type="SUPFAM" id="SSF47095">
    <property type="entry name" value="HMG-box"/>
    <property type="match status" value="1"/>
</dbReference>
<evidence type="ECO:0000256" key="5">
    <source>
        <dbReference type="ARBA" id="ARBA00023242"/>
    </source>
</evidence>
<dbReference type="Proteomes" id="UP001286456">
    <property type="component" value="Unassembled WGS sequence"/>
</dbReference>
<gene>
    <name evidence="9" type="ORF">B0T19DRAFT_455022</name>
</gene>
<feature type="domain" description="HMG box" evidence="8">
    <location>
        <begin position="199"/>
        <end position="267"/>
    </location>
</feature>
<accession>A0AAE0MN73</accession>
<sequence>MDRNTPQSPDLSKIDVLPNGFSELVQHNVGVPYASEQFAMESVHGHSQPNSRYGTPTSQAHRTQGVSAAMQYHGSSGQLQGYQQQQSMFQHDNSPYGAIPELLQPYSTPATSPPTPSRDRDGSGKTLGPRSSRIEKAPAKKKKRPDKAKAPKNMPVLNEPMSQVKLDKDIPVANIEEYVNRSSEVRREEIEHGKNPGRVKRPMNAFMLYRKAYQLRAKEWADQHNHQVVSRVCGLSWPKEPDHIREQYKRWAELERDNHQKAHPDYKFTPSKPQKPQKYQDTKFDHHSDGSLDDFDTWAGRPGSRNRSTTKTPNDDFDSDYYPSRPVYGMSQYPLGDLHGMGMSSLGRSDFGYSNPGKPMPAPYDHRELAGQYYETHIRNPPRYLPAGMIEDVMMRKTPSPSLVFQQHSSSQHSHHGLGGGGQYHQQQHQQHQQQHQSQQSHLSAAGQHHQTQQPPRLEHRIDPSLMPVPHAGAMFDANTMFDSSGLGDHGQPSWHTASGNDADGQYSVGFLGLDDPLSMDHAIDQANFLRGNPNDWHREELPEAEQLESLTWADPPHKGDH</sequence>
<evidence type="ECO:0000313" key="9">
    <source>
        <dbReference type="EMBL" id="KAK3337309.1"/>
    </source>
</evidence>
<dbReference type="InterPro" id="IPR009071">
    <property type="entry name" value="HMG_box_dom"/>
</dbReference>
<evidence type="ECO:0000256" key="3">
    <source>
        <dbReference type="ARBA" id="ARBA00023125"/>
    </source>
</evidence>
<feature type="region of interest" description="Disordered" evidence="7">
    <location>
        <begin position="40"/>
        <end position="66"/>
    </location>
</feature>
<dbReference type="CDD" id="cd01389">
    <property type="entry name" value="HMG-box_ROX1-like"/>
    <property type="match status" value="1"/>
</dbReference>
<dbReference type="InterPro" id="IPR036910">
    <property type="entry name" value="HMG_box_dom_sf"/>
</dbReference>
<reference evidence="9" key="2">
    <citation type="submission" date="2023-06" db="EMBL/GenBank/DDBJ databases">
        <authorList>
            <consortium name="Lawrence Berkeley National Laboratory"/>
            <person name="Haridas S."/>
            <person name="Hensen N."/>
            <person name="Bonometti L."/>
            <person name="Westerberg I."/>
            <person name="Brannstrom I.O."/>
            <person name="Guillou S."/>
            <person name="Cros-Aarteil S."/>
            <person name="Calhoun S."/>
            <person name="Kuo A."/>
            <person name="Mondo S."/>
            <person name="Pangilinan J."/>
            <person name="Riley R."/>
            <person name="Labutti K."/>
            <person name="Andreopoulos B."/>
            <person name="Lipzen A."/>
            <person name="Chen C."/>
            <person name="Yanf M."/>
            <person name="Daum C."/>
            <person name="Ng V."/>
            <person name="Clum A."/>
            <person name="Steindorff A."/>
            <person name="Ohm R."/>
            <person name="Martin F."/>
            <person name="Silar P."/>
            <person name="Natvig D."/>
            <person name="Lalanne C."/>
            <person name="Gautier V."/>
            <person name="Ament-Velasquez S.L."/>
            <person name="Kruys A."/>
            <person name="Hutchinson M.I."/>
            <person name="Powell A.J."/>
            <person name="Barry K."/>
            <person name="Miller A.N."/>
            <person name="Grigoriev I.V."/>
            <person name="Debuchy R."/>
            <person name="Gladieux P."/>
            <person name="Thoren M.H."/>
            <person name="Johannesson H."/>
        </authorList>
    </citation>
    <scope>NUCLEOTIDE SEQUENCE</scope>
    <source>
        <strain evidence="9">SMH4131-1</strain>
    </source>
</reference>
<feature type="compositionally biased region" description="Low complexity" evidence="7">
    <location>
        <begin position="424"/>
        <end position="451"/>
    </location>
</feature>
<evidence type="ECO:0000256" key="4">
    <source>
        <dbReference type="ARBA" id="ARBA00023163"/>
    </source>
</evidence>
<feature type="DNA-binding region" description="HMG box" evidence="6">
    <location>
        <begin position="199"/>
        <end position="267"/>
    </location>
</feature>
<keyword evidence="4" id="KW-0804">Transcription</keyword>
<dbReference type="PROSITE" id="PS50118">
    <property type="entry name" value="HMG_BOX_2"/>
    <property type="match status" value="1"/>
</dbReference>
<dbReference type="PANTHER" id="PTHR45803:SF5">
    <property type="entry name" value="SOX100B"/>
    <property type="match status" value="1"/>
</dbReference>
<dbReference type="EMBL" id="JAUEPO010000001">
    <property type="protein sequence ID" value="KAK3337309.1"/>
    <property type="molecule type" value="Genomic_DNA"/>
</dbReference>
<evidence type="ECO:0000256" key="2">
    <source>
        <dbReference type="ARBA" id="ARBA00023015"/>
    </source>
</evidence>
<evidence type="ECO:0000256" key="7">
    <source>
        <dbReference type="SAM" id="MobiDB-lite"/>
    </source>
</evidence>
<reference evidence="9" key="1">
    <citation type="journal article" date="2023" name="Mol. Phylogenet. Evol.">
        <title>Genome-scale phylogeny and comparative genomics of the fungal order Sordariales.</title>
        <authorList>
            <person name="Hensen N."/>
            <person name="Bonometti L."/>
            <person name="Westerberg I."/>
            <person name="Brannstrom I.O."/>
            <person name="Guillou S."/>
            <person name="Cros-Aarteil S."/>
            <person name="Calhoun S."/>
            <person name="Haridas S."/>
            <person name="Kuo A."/>
            <person name="Mondo S."/>
            <person name="Pangilinan J."/>
            <person name="Riley R."/>
            <person name="LaButti K."/>
            <person name="Andreopoulos B."/>
            <person name="Lipzen A."/>
            <person name="Chen C."/>
            <person name="Yan M."/>
            <person name="Daum C."/>
            <person name="Ng V."/>
            <person name="Clum A."/>
            <person name="Steindorff A."/>
            <person name="Ohm R.A."/>
            <person name="Martin F."/>
            <person name="Silar P."/>
            <person name="Natvig D.O."/>
            <person name="Lalanne C."/>
            <person name="Gautier V."/>
            <person name="Ament-Velasquez S.L."/>
            <person name="Kruys A."/>
            <person name="Hutchinson M.I."/>
            <person name="Powell A.J."/>
            <person name="Barry K."/>
            <person name="Miller A.N."/>
            <person name="Grigoriev I.V."/>
            <person name="Debuchy R."/>
            <person name="Gladieux P."/>
            <person name="Hiltunen Thoren M."/>
            <person name="Johannesson H."/>
        </authorList>
    </citation>
    <scope>NUCLEOTIDE SEQUENCE</scope>
    <source>
        <strain evidence="9">SMH4131-1</strain>
    </source>
</reference>
<protein>
    <recommendedName>
        <fullName evidence="8">HMG box domain-containing protein</fullName>
    </recommendedName>
</protein>
<dbReference type="Gene3D" id="1.10.30.10">
    <property type="entry name" value="High mobility group box domain"/>
    <property type="match status" value="1"/>
</dbReference>
<keyword evidence="2" id="KW-0805">Transcription regulation</keyword>
<name>A0AAE0MN73_9PEZI</name>